<evidence type="ECO:0000256" key="3">
    <source>
        <dbReference type="ARBA" id="ARBA00023163"/>
    </source>
</evidence>
<sequence>MKKVQQHEMVCPAEELLKALSGKWKPQLFKLALEGPLRFNALLRQVEGANKQSLATSLKELVEEGYLEKVVIRLKPLHIEYSLSEKGKLLIPVFKQLETLY</sequence>
<feature type="domain" description="HTH hxlR-type" evidence="4">
    <location>
        <begin position="11"/>
        <end position="101"/>
    </location>
</feature>
<dbReference type="Gene3D" id="1.10.10.10">
    <property type="entry name" value="Winged helix-like DNA-binding domain superfamily/Winged helix DNA-binding domain"/>
    <property type="match status" value="1"/>
</dbReference>
<evidence type="ECO:0000259" key="4">
    <source>
        <dbReference type="PROSITE" id="PS51118"/>
    </source>
</evidence>
<dbReference type="InterPro" id="IPR036390">
    <property type="entry name" value="WH_DNA-bd_sf"/>
</dbReference>
<name>A0ABW0IKJ2_9BACT</name>
<keyword evidence="3" id="KW-0804">Transcription</keyword>
<keyword evidence="6" id="KW-1185">Reference proteome</keyword>
<gene>
    <name evidence="5" type="ORF">ACFPMF_26820</name>
</gene>
<dbReference type="SUPFAM" id="SSF46785">
    <property type="entry name" value="Winged helix' DNA-binding domain"/>
    <property type="match status" value="1"/>
</dbReference>
<comment type="caution">
    <text evidence="5">The sequence shown here is derived from an EMBL/GenBank/DDBJ whole genome shotgun (WGS) entry which is preliminary data.</text>
</comment>
<dbReference type="Pfam" id="PF01638">
    <property type="entry name" value="HxlR"/>
    <property type="match status" value="1"/>
</dbReference>
<protein>
    <submittedName>
        <fullName evidence="5">Winged helix-turn-helix transcriptional regulator</fullName>
    </submittedName>
</protein>
<evidence type="ECO:0000256" key="1">
    <source>
        <dbReference type="ARBA" id="ARBA00023015"/>
    </source>
</evidence>
<evidence type="ECO:0000313" key="6">
    <source>
        <dbReference type="Proteomes" id="UP001596106"/>
    </source>
</evidence>
<dbReference type="Proteomes" id="UP001596106">
    <property type="component" value="Unassembled WGS sequence"/>
</dbReference>
<dbReference type="PANTHER" id="PTHR33204">
    <property type="entry name" value="TRANSCRIPTIONAL REGULATOR, MARR FAMILY"/>
    <property type="match status" value="1"/>
</dbReference>
<dbReference type="PROSITE" id="PS51118">
    <property type="entry name" value="HTH_HXLR"/>
    <property type="match status" value="1"/>
</dbReference>
<dbReference type="InterPro" id="IPR002577">
    <property type="entry name" value="HTH_HxlR"/>
</dbReference>
<evidence type="ECO:0000256" key="2">
    <source>
        <dbReference type="ARBA" id="ARBA00023125"/>
    </source>
</evidence>
<dbReference type="EMBL" id="JBHSMA010000017">
    <property type="protein sequence ID" value="MFC5412966.1"/>
    <property type="molecule type" value="Genomic_DNA"/>
</dbReference>
<accession>A0ABW0IKJ2</accession>
<evidence type="ECO:0000313" key="5">
    <source>
        <dbReference type="EMBL" id="MFC5412966.1"/>
    </source>
</evidence>
<dbReference type="PANTHER" id="PTHR33204:SF18">
    <property type="entry name" value="TRANSCRIPTIONAL REGULATORY PROTEIN"/>
    <property type="match status" value="1"/>
</dbReference>
<keyword evidence="2" id="KW-0238">DNA-binding</keyword>
<proteinExistence type="predicted"/>
<dbReference type="RefSeq" id="WP_379851012.1">
    <property type="nucleotide sequence ID" value="NZ_JBHSMA010000017.1"/>
</dbReference>
<organism evidence="5 6">
    <name type="scientific">Larkinella bovis</name>
    <dbReference type="NCBI Taxonomy" id="683041"/>
    <lineage>
        <taxon>Bacteria</taxon>
        <taxon>Pseudomonadati</taxon>
        <taxon>Bacteroidota</taxon>
        <taxon>Cytophagia</taxon>
        <taxon>Cytophagales</taxon>
        <taxon>Spirosomataceae</taxon>
        <taxon>Larkinella</taxon>
    </lineage>
</organism>
<dbReference type="InterPro" id="IPR036388">
    <property type="entry name" value="WH-like_DNA-bd_sf"/>
</dbReference>
<reference evidence="6" key="1">
    <citation type="journal article" date="2019" name="Int. J. Syst. Evol. Microbiol.">
        <title>The Global Catalogue of Microorganisms (GCM) 10K type strain sequencing project: providing services to taxonomists for standard genome sequencing and annotation.</title>
        <authorList>
            <consortium name="The Broad Institute Genomics Platform"/>
            <consortium name="The Broad Institute Genome Sequencing Center for Infectious Disease"/>
            <person name="Wu L."/>
            <person name="Ma J."/>
        </authorList>
    </citation>
    <scope>NUCLEOTIDE SEQUENCE [LARGE SCALE GENOMIC DNA]</scope>
    <source>
        <strain evidence="6">CCUG 55250</strain>
    </source>
</reference>
<keyword evidence="1" id="KW-0805">Transcription regulation</keyword>